<dbReference type="PANTHER" id="PTHR48079">
    <property type="entry name" value="PROTEIN YEEZ"/>
    <property type="match status" value="1"/>
</dbReference>
<accession>A0A9W8Y186</accession>
<dbReference type="InterPro" id="IPR036291">
    <property type="entry name" value="NAD(P)-bd_dom_sf"/>
</dbReference>
<dbReference type="AlphaFoldDB" id="A0A9W8Y186"/>
<protein>
    <recommendedName>
        <fullName evidence="5">NAD(P)-binding protein</fullName>
    </recommendedName>
</protein>
<dbReference type="GO" id="GO:0004029">
    <property type="term" value="F:aldehyde dehydrogenase (NAD+) activity"/>
    <property type="evidence" value="ECO:0007669"/>
    <property type="project" value="TreeGrafter"/>
</dbReference>
<dbReference type="EMBL" id="JAPEUY010000018">
    <property type="protein sequence ID" value="KAJ4363879.1"/>
    <property type="molecule type" value="Genomic_DNA"/>
</dbReference>
<comment type="caution">
    <text evidence="3">The sequence shown here is derived from an EMBL/GenBank/DDBJ whole genome shotgun (WGS) entry which is preliminary data.</text>
</comment>
<sequence length="343" mass="37809">MAPKIFITGATGYIGGDTLYALYNKHPEYEYRAFVRTEEKAKPVKETFPKIIIVLGDLDDSKILEEEAAKADVVIHTADASDHEGAAKAIAKGIASGHSKENPGFWLHTGGAGILCWETMRDDKKLGEWSEREYNDWTAVGDLTGLPKDAFHKNVDDVVLSSGSSSVKSAILCPPTIYGRGRGPSHTRSRQAYELAHLVLSGQYIPIVGQGKARWNNVHVSDLAQVFILLTEAAIGKNTDSQLWNENGYYLVENGEHLWADLARLMGEKATELGLVKNPLQESSLDKQKAIDQAGFEAVSWGFNSRGKAERAKKVVGWEPKGRSIEDNVEEILKDEKSRLDQS</sequence>
<dbReference type="Gene3D" id="3.40.50.720">
    <property type="entry name" value="NAD(P)-binding Rossmann-like Domain"/>
    <property type="match status" value="2"/>
</dbReference>
<dbReference type="OrthoDB" id="2130169at2759"/>
<evidence type="ECO:0008006" key="5">
    <source>
        <dbReference type="Google" id="ProtNLM"/>
    </source>
</evidence>
<dbReference type="Pfam" id="PF13460">
    <property type="entry name" value="NAD_binding_10"/>
    <property type="match status" value="1"/>
</dbReference>
<organism evidence="3 4">
    <name type="scientific">Neocucurbitaria cava</name>
    <dbReference type="NCBI Taxonomy" id="798079"/>
    <lineage>
        <taxon>Eukaryota</taxon>
        <taxon>Fungi</taxon>
        <taxon>Dikarya</taxon>
        <taxon>Ascomycota</taxon>
        <taxon>Pezizomycotina</taxon>
        <taxon>Dothideomycetes</taxon>
        <taxon>Pleosporomycetidae</taxon>
        <taxon>Pleosporales</taxon>
        <taxon>Pleosporineae</taxon>
        <taxon>Cucurbitariaceae</taxon>
        <taxon>Neocucurbitaria</taxon>
    </lineage>
</organism>
<feature type="domain" description="NAD-dependent epimerase/dehydratase" evidence="1">
    <location>
        <begin position="166"/>
        <end position="233"/>
    </location>
</feature>
<evidence type="ECO:0000313" key="3">
    <source>
        <dbReference type="EMBL" id="KAJ4363879.1"/>
    </source>
</evidence>
<proteinExistence type="predicted"/>
<dbReference type="Pfam" id="PF01370">
    <property type="entry name" value="Epimerase"/>
    <property type="match status" value="1"/>
</dbReference>
<dbReference type="InterPro" id="IPR001509">
    <property type="entry name" value="Epimerase_deHydtase"/>
</dbReference>
<name>A0A9W8Y186_9PLEO</name>
<dbReference type="InterPro" id="IPR051783">
    <property type="entry name" value="NAD(P)-dependent_oxidoreduct"/>
</dbReference>
<keyword evidence="4" id="KW-1185">Reference proteome</keyword>
<evidence type="ECO:0000259" key="1">
    <source>
        <dbReference type="Pfam" id="PF01370"/>
    </source>
</evidence>
<reference evidence="3" key="1">
    <citation type="submission" date="2022-10" db="EMBL/GenBank/DDBJ databases">
        <title>Tapping the CABI collections for fungal endophytes: first genome assemblies for Collariella, Neodidymelliopsis, Ascochyta clinopodiicola, Didymella pomorum, Didymosphaeria variabile, Neocosmospora piperis and Neocucurbitaria cava.</title>
        <authorList>
            <person name="Hill R."/>
        </authorList>
    </citation>
    <scope>NUCLEOTIDE SEQUENCE</scope>
    <source>
        <strain evidence="3">IMI 356814</strain>
    </source>
</reference>
<evidence type="ECO:0000313" key="4">
    <source>
        <dbReference type="Proteomes" id="UP001140560"/>
    </source>
</evidence>
<evidence type="ECO:0000259" key="2">
    <source>
        <dbReference type="Pfam" id="PF13460"/>
    </source>
</evidence>
<dbReference type="PANTHER" id="PTHR48079:SF6">
    <property type="entry name" value="NAD(P)-BINDING DOMAIN-CONTAINING PROTEIN-RELATED"/>
    <property type="match status" value="1"/>
</dbReference>
<dbReference type="InterPro" id="IPR016040">
    <property type="entry name" value="NAD(P)-bd_dom"/>
</dbReference>
<feature type="domain" description="NAD(P)-binding" evidence="2">
    <location>
        <begin position="9"/>
        <end position="91"/>
    </location>
</feature>
<dbReference type="Proteomes" id="UP001140560">
    <property type="component" value="Unassembled WGS sequence"/>
</dbReference>
<gene>
    <name evidence="3" type="ORF">N0V83_009331</name>
</gene>
<dbReference type="GO" id="GO:0005737">
    <property type="term" value="C:cytoplasm"/>
    <property type="evidence" value="ECO:0007669"/>
    <property type="project" value="TreeGrafter"/>
</dbReference>
<dbReference type="SUPFAM" id="SSF51735">
    <property type="entry name" value="NAD(P)-binding Rossmann-fold domains"/>
    <property type="match status" value="1"/>
</dbReference>